<dbReference type="Gene3D" id="3.40.50.1820">
    <property type="entry name" value="alpha/beta hydrolase"/>
    <property type="match status" value="1"/>
</dbReference>
<name>A0A0A7V0Y0_9ARCH</name>
<evidence type="ECO:0000313" key="3">
    <source>
        <dbReference type="EMBL" id="PTL87409.1"/>
    </source>
</evidence>
<keyword evidence="1" id="KW-0812">Transmembrane</keyword>
<evidence type="ECO:0000313" key="5">
    <source>
        <dbReference type="Proteomes" id="UP000241022"/>
    </source>
</evidence>
<dbReference type="Proteomes" id="UP000030944">
    <property type="component" value="Chromosome"/>
</dbReference>
<proteinExistence type="predicted"/>
<dbReference type="EMBL" id="LXWN01000002">
    <property type="protein sequence ID" value="PTL87409.1"/>
    <property type="molecule type" value="Genomic_DNA"/>
</dbReference>
<keyword evidence="1" id="KW-0472">Membrane</keyword>
<dbReference type="STRING" id="1410606.T478_0152"/>
<keyword evidence="1" id="KW-1133">Transmembrane helix</keyword>
<dbReference type="GO" id="GO:0016787">
    <property type="term" value="F:hydrolase activity"/>
    <property type="evidence" value="ECO:0007669"/>
    <property type="project" value="UniProtKB-KW"/>
</dbReference>
<accession>A0A0A7V0Y0</accession>
<organism evidence="2 4">
    <name type="scientific">Candidatus Nitrosopelagicus brevis</name>
    <dbReference type="NCBI Taxonomy" id="1410606"/>
    <lineage>
        <taxon>Archaea</taxon>
        <taxon>Nitrososphaerota</taxon>
    </lineage>
</organism>
<reference evidence="3 5" key="3">
    <citation type="submission" date="2018-04" db="EMBL/GenBank/DDBJ databases">
        <title>Transcriptomics of ammonia oxidizing archaea.</title>
        <authorList>
            <person name="Carini P."/>
        </authorList>
    </citation>
    <scope>NUCLEOTIDE SEQUENCE [LARGE SCALE GENOMIC DNA]</scope>
    <source>
        <strain evidence="3 5">U25</strain>
    </source>
</reference>
<dbReference type="HOGENOM" id="CLU_648665_0_0_2"/>
<reference evidence="3" key="2">
    <citation type="submission" date="2016-05" db="EMBL/GenBank/DDBJ databases">
        <authorList>
            <person name="Lavstsen T."/>
            <person name="Jespersen J.S."/>
        </authorList>
    </citation>
    <scope>NUCLEOTIDE SEQUENCE [LARGE SCALE GENOMIC DNA]</scope>
    <source>
        <strain evidence="3">U25</strain>
    </source>
</reference>
<dbReference type="AlphaFoldDB" id="A0A0A7V0Y0"/>
<keyword evidence="2" id="KW-0378">Hydrolase</keyword>
<reference evidence="2 4" key="1">
    <citation type="journal article" date="2015" name="Proc. Natl. Acad. Sci. U.S.A.">
        <title>Genomic and proteomic characterization of "Candidatus Nitrosopelagicus brevis": An ammonia-oxidizing archaeon from the open ocean.</title>
        <authorList>
            <person name="Santoro A.E."/>
            <person name="Dupont C.L."/>
            <person name="Richter R.A."/>
            <person name="Craig M.T."/>
            <person name="Carini P."/>
            <person name="McIlvin M.R."/>
            <person name="Yang Y."/>
            <person name="Orsi W.D."/>
            <person name="Moran D.M."/>
            <person name="Saito M.A."/>
        </authorList>
    </citation>
    <scope>NUCLEOTIDE SEQUENCE [LARGE SCALE GENOMIC DNA]</scope>
    <source>
        <strain evidence="2">CN25</strain>
        <strain evidence="4">V2</strain>
    </source>
</reference>
<dbReference type="KEGG" id="nbv:T478_0152"/>
<feature type="transmembrane region" description="Helical" evidence="1">
    <location>
        <begin position="6"/>
        <end position="26"/>
    </location>
</feature>
<dbReference type="GeneID" id="24816049"/>
<dbReference type="Pfam" id="PF12715">
    <property type="entry name" value="Abhydrolase_7"/>
    <property type="match status" value="1"/>
</dbReference>
<dbReference type="RefSeq" id="WP_048104407.1">
    <property type="nucleotide sequence ID" value="NZ_CP007026.1"/>
</dbReference>
<dbReference type="InterPro" id="IPR029058">
    <property type="entry name" value="AB_hydrolase_fold"/>
</dbReference>
<gene>
    <name evidence="3" type="ORF">A7X95_05820</name>
    <name evidence="2" type="ORF">T478_0152</name>
</gene>
<sequence>MEILYIIISFLILSISINVAVFSVYIKKRGINHLAKNLSTKNSHSNIYKKFLIPEIYTKNSLQLSFKNNVQNKNSFLPWKNKLITKFQELHDLPNFQDLQVNSLNIINSEKKLNYNVTKLSTIAQDGDTIILYELIPKKINKNTSAVFIVPGSGNQGAKDVINMNSEISDNYYQQGIAEQIVNEGYIVYVIENRGWGERKIDVGSICDQSDIFCSGEFLERQIKNLGFDLINLQIIDTLQTIKSLESNKKITFNNLFLLGITHGGKIALRSSLFLPELKGLLLSSSLFSTENFGTFGNGYNHGFLKYFDNPDLVITLAPKPLYLAWGQNENPPQRYEAQSLHTFTLVKNAYRLLNSEKNIVGIVHDQKINSGHTVDPQSVINFLKNYSNLPNSN</sequence>
<dbReference type="Proteomes" id="UP000241022">
    <property type="component" value="Unassembled WGS sequence"/>
</dbReference>
<keyword evidence="5" id="KW-1185">Reference proteome</keyword>
<dbReference type="EMBL" id="CP007026">
    <property type="protein sequence ID" value="AJA92667.1"/>
    <property type="molecule type" value="Genomic_DNA"/>
</dbReference>
<evidence type="ECO:0000313" key="4">
    <source>
        <dbReference type="Proteomes" id="UP000030944"/>
    </source>
</evidence>
<dbReference type="InterPro" id="IPR025890">
    <property type="entry name" value="Abhydrolase_bac"/>
</dbReference>
<evidence type="ECO:0000256" key="1">
    <source>
        <dbReference type="SAM" id="Phobius"/>
    </source>
</evidence>
<evidence type="ECO:0000313" key="2">
    <source>
        <dbReference type="EMBL" id="AJA92667.1"/>
    </source>
</evidence>
<protein>
    <submittedName>
        <fullName evidence="2">Abhydrolase family protein</fullName>
    </submittedName>
</protein>
<dbReference type="SUPFAM" id="SSF53474">
    <property type="entry name" value="alpha/beta-Hydrolases"/>
    <property type="match status" value="1"/>
</dbReference>